<dbReference type="InterPro" id="IPR011330">
    <property type="entry name" value="Glyco_hydro/deAcase_b/a-brl"/>
</dbReference>
<dbReference type="Proteomes" id="UP000183447">
    <property type="component" value="Unassembled WGS sequence"/>
</dbReference>
<protein>
    <recommendedName>
        <fullName evidence="3">Polysaccharide deacetylase</fullName>
    </recommendedName>
</protein>
<evidence type="ECO:0000313" key="1">
    <source>
        <dbReference type="EMBL" id="SFZ84498.1"/>
    </source>
</evidence>
<dbReference type="RefSeq" id="WP_072342302.1">
    <property type="nucleotide sequence ID" value="NZ_FPKU01000002.1"/>
</dbReference>
<proteinExistence type="predicted"/>
<dbReference type="GO" id="GO:0005975">
    <property type="term" value="P:carbohydrate metabolic process"/>
    <property type="evidence" value="ECO:0007669"/>
    <property type="project" value="InterPro"/>
</dbReference>
<dbReference type="AlphaFoldDB" id="A0A1K2HXN2"/>
<evidence type="ECO:0008006" key="3">
    <source>
        <dbReference type="Google" id="ProtNLM"/>
    </source>
</evidence>
<organism evidence="1 2">
    <name type="scientific">Devosia enhydra</name>
    <dbReference type="NCBI Taxonomy" id="665118"/>
    <lineage>
        <taxon>Bacteria</taxon>
        <taxon>Pseudomonadati</taxon>
        <taxon>Pseudomonadota</taxon>
        <taxon>Alphaproteobacteria</taxon>
        <taxon>Hyphomicrobiales</taxon>
        <taxon>Devosiaceae</taxon>
        <taxon>Devosia</taxon>
    </lineage>
</organism>
<dbReference type="STRING" id="665118.SAMN02983003_2044"/>
<gene>
    <name evidence="1" type="ORF">SAMN02983003_2044</name>
</gene>
<name>A0A1K2HXN2_9HYPH</name>
<reference evidence="1 2" key="1">
    <citation type="submission" date="2016-11" db="EMBL/GenBank/DDBJ databases">
        <authorList>
            <person name="Jaros S."/>
            <person name="Januszkiewicz K."/>
            <person name="Wedrychowicz H."/>
        </authorList>
    </citation>
    <scope>NUCLEOTIDE SEQUENCE [LARGE SCALE GENOMIC DNA]</scope>
    <source>
        <strain evidence="1 2">ATCC 23634</strain>
    </source>
</reference>
<keyword evidence="2" id="KW-1185">Reference proteome</keyword>
<evidence type="ECO:0000313" key="2">
    <source>
        <dbReference type="Proteomes" id="UP000183447"/>
    </source>
</evidence>
<dbReference type="Gene3D" id="3.20.20.370">
    <property type="entry name" value="Glycoside hydrolase/deacetylase"/>
    <property type="match status" value="1"/>
</dbReference>
<dbReference type="EMBL" id="FPKU01000002">
    <property type="protein sequence ID" value="SFZ84498.1"/>
    <property type="molecule type" value="Genomic_DNA"/>
</dbReference>
<sequence>MKTIYVLITMDVEKPLPEGERPDGASGPRTYGQSERFIRGYDAMARAFGWPVTYIIHPEVCHAHRDLFLSLEGEGACLGLHIHPWKFSDGHYKAHFGGLSEAQQYAILSEATDMWMAGLGKRPRYFRPGTFSANDRTFGVLDTLGFLGGSCSIPGRVYPDLNAIWAGATPDPHRANGTFRQVPGDLDFVDIPLSVDLSSHEVRGGRQFCWDLRPDWEKADYRTIATNIVAQVLARNPAVPVVHMVTHNDNDYADPSDRVRLNFQTVLEEIDAAIRRAGAVPQGATFADVCTLVRERGQVEKAFVFADKTMLTG</sequence>
<dbReference type="OrthoDB" id="8443657at2"/>
<accession>A0A1K2HXN2</accession>
<dbReference type="SUPFAM" id="SSF88713">
    <property type="entry name" value="Glycoside hydrolase/deacetylase"/>
    <property type="match status" value="1"/>
</dbReference>